<feature type="domain" description="ARID" evidence="5">
    <location>
        <begin position="151"/>
        <end position="238"/>
    </location>
</feature>
<evidence type="ECO:0000313" key="7">
    <source>
        <dbReference type="EMBL" id="KAH3686044.1"/>
    </source>
</evidence>
<dbReference type="GO" id="GO:0005634">
    <property type="term" value="C:nucleus"/>
    <property type="evidence" value="ECO:0007669"/>
    <property type="project" value="UniProtKB-SubCell"/>
</dbReference>
<dbReference type="InterPro" id="IPR013637">
    <property type="entry name" value="Lys_sp_deMease-like_dom"/>
</dbReference>
<keyword evidence="2" id="KW-0539">Nucleus</keyword>
<dbReference type="SMART" id="SM00501">
    <property type="entry name" value="BRIGHT"/>
    <property type="match status" value="1"/>
</dbReference>
<dbReference type="GO" id="GO:0010468">
    <property type="term" value="P:regulation of gene expression"/>
    <property type="evidence" value="ECO:0007669"/>
    <property type="project" value="TreeGrafter"/>
</dbReference>
<keyword evidence="8" id="KW-1185">Reference proteome</keyword>
<dbReference type="AlphaFoldDB" id="A0A9P8TPB7"/>
<dbReference type="Pfam" id="PF08429">
    <property type="entry name" value="PLU-1"/>
    <property type="match status" value="1"/>
</dbReference>
<dbReference type="SMART" id="SM00558">
    <property type="entry name" value="JmjC"/>
    <property type="match status" value="1"/>
</dbReference>
<dbReference type="GO" id="GO:0000785">
    <property type="term" value="C:chromatin"/>
    <property type="evidence" value="ECO:0007669"/>
    <property type="project" value="TreeGrafter"/>
</dbReference>
<evidence type="ECO:0000256" key="1">
    <source>
        <dbReference type="ARBA" id="ARBA00004123"/>
    </source>
</evidence>
<feature type="compositionally biased region" description="Low complexity" evidence="4">
    <location>
        <begin position="132"/>
        <end position="145"/>
    </location>
</feature>
<sequence>MAPIEHLYSKQSHLKVDLKNLQEFTATDVSAFFNTKSIPSYDLKKHNADDIQSIPDIYDLIEVIPQEILDLQVGALKISSDMEQYKNRKSQNEVIKFDRDSGFLFDCVAQETIIKNSSMGALEEDEGEGLENNESTETTQSSQQEQSEKVDTEEAQFYRDISAYFKYLNKDLDDISLTSAGKKIDLYELRKTVNALGGFDMVSAKKLWDDIGKDLGLKGKVVKRLYFEVLLQFANWLYLNEDDEDEQESSEVINASNKRAKVSSTEESRKKQKVAKVQNYSIRYQPNIPIITHSKPRYIRHRQELEFKGFGTNFETFYPEENDPSLSDSANERNNEKLRHMRWDWQGSDDGVLDRVYSKDEIFAFDQTLDQLSRDQATLEETARFIQAGFRDASDQRIAVSHCLPSILYKPGFKLGSEHPWNLNNIGMNKKGLFSHLTSKQALTMTKFHINEKFGVSNWQLQDHMTYAVDYLHSAAQPDGQKVGKLWLFIAPKDRQKYEDLLRELSGINPTPPESQISPDLNKELSEMVTQKPDANDVIEAIISKPFLTESTSFHTDVHIPLSVLVKRGITLHHCVQYPGEYVLLAPQTYAFSISMGLTVSESVNFATIRWLGSTSEEGERYMTSHNILPAFSDFELLLNIADAAKMGTEGLQLIPTLQLIKPAIDSLMSREREVQRFVSRNPATLKIGHGKDEMKIRMNVLNNPPDDDVCDMSLRTCGMSSIVFRKDVKSGEEPADLITDAATLMQFLDSEKVTLNLTGYKIFLSQDTATFTHWEHLFGHLPKIVRWGEMFKQFLTSSDPRDDLSSTVILKDLYKDDLSNLSPPLLEYQILTKLSASLNFSIHPCSSSDSSSSSSTPYSPSRNSSSSNYSSVTSELRKFRVSAQKILNLQYPYTKRPTYSQLKSLLFQSMNVPQSMTFESQQLHNLVPDIKEFDERARKFIEDKKNLQNDKDTLRKLYKEGEKLPVQLEVMRYIKRDLDKFDWRQKCSYKNTASLEDFIDMYQLGCQVLTEEDSYLLKKLWDRKIEPGVRLSNDIERALMTNTSNLKDLDLLKEKSKNERIRVRRGLMENLESLRLFYLSKNKPKSAK</sequence>
<dbReference type="GO" id="GO:0006338">
    <property type="term" value="P:chromatin remodeling"/>
    <property type="evidence" value="ECO:0007669"/>
    <property type="project" value="TreeGrafter"/>
</dbReference>
<dbReference type="InterPro" id="IPR001606">
    <property type="entry name" value="ARID_dom"/>
</dbReference>
<dbReference type="SUPFAM" id="SSF46774">
    <property type="entry name" value="ARID-like"/>
    <property type="match status" value="1"/>
</dbReference>
<evidence type="ECO:0000256" key="4">
    <source>
        <dbReference type="SAM" id="MobiDB-lite"/>
    </source>
</evidence>
<dbReference type="Gene3D" id="1.10.150.60">
    <property type="entry name" value="ARID DNA-binding domain"/>
    <property type="match status" value="1"/>
</dbReference>
<name>A0A9P8TPB7_WICPI</name>
<feature type="domain" description="JmjC" evidence="6">
    <location>
        <begin position="415"/>
        <end position="623"/>
    </location>
</feature>
<evidence type="ECO:0000313" key="8">
    <source>
        <dbReference type="Proteomes" id="UP000774326"/>
    </source>
</evidence>
<reference evidence="7" key="1">
    <citation type="journal article" date="2021" name="Open Biol.">
        <title>Shared evolutionary footprints suggest mitochondrial oxidative damage underlies multiple complex I losses in fungi.</title>
        <authorList>
            <person name="Schikora-Tamarit M.A."/>
            <person name="Marcet-Houben M."/>
            <person name="Nosek J."/>
            <person name="Gabaldon T."/>
        </authorList>
    </citation>
    <scope>NUCLEOTIDE SEQUENCE</scope>
    <source>
        <strain evidence="7">CBS2887</strain>
    </source>
</reference>
<evidence type="ECO:0008006" key="9">
    <source>
        <dbReference type="Google" id="ProtNLM"/>
    </source>
</evidence>
<dbReference type="PROSITE" id="PS51011">
    <property type="entry name" value="ARID"/>
    <property type="match status" value="1"/>
</dbReference>
<feature type="region of interest" description="Disordered" evidence="4">
    <location>
        <begin position="847"/>
        <end position="870"/>
    </location>
</feature>
<feature type="region of interest" description="Disordered" evidence="4">
    <location>
        <begin position="118"/>
        <end position="152"/>
    </location>
</feature>
<dbReference type="PROSITE" id="PS51184">
    <property type="entry name" value="JMJC"/>
    <property type="match status" value="1"/>
</dbReference>
<evidence type="ECO:0000256" key="3">
    <source>
        <dbReference type="SAM" id="Coils"/>
    </source>
</evidence>
<evidence type="ECO:0000256" key="2">
    <source>
        <dbReference type="ARBA" id="ARBA00023242"/>
    </source>
</evidence>
<dbReference type="InterPro" id="IPR036431">
    <property type="entry name" value="ARID_dom_sf"/>
</dbReference>
<dbReference type="PANTHER" id="PTHR10694">
    <property type="entry name" value="LYSINE-SPECIFIC DEMETHYLASE"/>
    <property type="match status" value="1"/>
</dbReference>
<proteinExistence type="predicted"/>
<dbReference type="PANTHER" id="PTHR10694:SF113">
    <property type="entry name" value="PROTEIN JUMONJI"/>
    <property type="match status" value="1"/>
</dbReference>
<feature type="region of interest" description="Disordered" evidence="4">
    <location>
        <begin position="247"/>
        <end position="270"/>
    </location>
</feature>
<evidence type="ECO:0000259" key="6">
    <source>
        <dbReference type="PROSITE" id="PS51184"/>
    </source>
</evidence>
<keyword evidence="3" id="KW-0175">Coiled coil</keyword>
<organism evidence="7 8">
    <name type="scientific">Wickerhamomyces pijperi</name>
    <name type="common">Yeast</name>
    <name type="synonym">Pichia pijperi</name>
    <dbReference type="NCBI Taxonomy" id="599730"/>
    <lineage>
        <taxon>Eukaryota</taxon>
        <taxon>Fungi</taxon>
        <taxon>Dikarya</taxon>
        <taxon>Ascomycota</taxon>
        <taxon>Saccharomycotina</taxon>
        <taxon>Saccharomycetes</taxon>
        <taxon>Phaffomycetales</taxon>
        <taxon>Wickerhamomycetaceae</taxon>
        <taxon>Wickerhamomyces</taxon>
    </lineage>
</organism>
<dbReference type="CDD" id="cd16100">
    <property type="entry name" value="ARID"/>
    <property type="match status" value="1"/>
</dbReference>
<comment type="caution">
    <text evidence="7">The sequence shown here is derived from an EMBL/GenBank/DDBJ whole genome shotgun (WGS) entry which is preliminary data.</text>
</comment>
<dbReference type="InterPro" id="IPR003347">
    <property type="entry name" value="JmjC_dom"/>
</dbReference>
<dbReference type="Pfam" id="PF02373">
    <property type="entry name" value="JmjC"/>
    <property type="match status" value="1"/>
</dbReference>
<dbReference type="GO" id="GO:0003677">
    <property type="term" value="F:DNA binding"/>
    <property type="evidence" value="ECO:0007669"/>
    <property type="project" value="InterPro"/>
</dbReference>
<feature type="coiled-coil region" evidence="3">
    <location>
        <begin position="931"/>
        <end position="965"/>
    </location>
</feature>
<dbReference type="EMBL" id="JAEUBG010001678">
    <property type="protein sequence ID" value="KAH3686044.1"/>
    <property type="molecule type" value="Genomic_DNA"/>
</dbReference>
<dbReference type="SMART" id="SM01014">
    <property type="entry name" value="ARID"/>
    <property type="match status" value="1"/>
</dbReference>
<protein>
    <recommendedName>
        <fullName evidence="9">ARID domain-containing protein</fullName>
    </recommendedName>
</protein>
<dbReference type="OrthoDB" id="1678912at2759"/>
<dbReference type="Pfam" id="PF01388">
    <property type="entry name" value="ARID"/>
    <property type="match status" value="1"/>
</dbReference>
<dbReference type="Gene3D" id="2.60.120.650">
    <property type="entry name" value="Cupin"/>
    <property type="match status" value="1"/>
</dbReference>
<reference evidence="7" key="2">
    <citation type="submission" date="2021-01" db="EMBL/GenBank/DDBJ databases">
        <authorList>
            <person name="Schikora-Tamarit M.A."/>
        </authorList>
    </citation>
    <scope>NUCLEOTIDE SEQUENCE</scope>
    <source>
        <strain evidence="7">CBS2887</strain>
    </source>
</reference>
<feature type="compositionally biased region" description="Acidic residues" evidence="4">
    <location>
        <begin position="122"/>
        <end position="131"/>
    </location>
</feature>
<accession>A0A9P8TPB7</accession>
<gene>
    <name evidence="7" type="ORF">WICPIJ_002963</name>
</gene>
<dbReference type="Proteomes" id="UP000774326">
    <property type="component" value="Unassembled WGS sequence"/>
</dbReference>
<comment type="subcellular location">
    <subcellularLocation>
        <location evidence="1">Nucleus</location>
    </subcellularLocation>
</comment>
<evidence type="ECO:0000259" key="5">
    <source>
        <dbReference type="PROSITE" id="PS51011"/>
    </source>
</evidence>
<feature type="compositionally biased region" description="Polar residues" evidence="4">
    <location>
        <begin position="252"/>
        <end position="263"/>
    </location>
</feature>